<dbReference type="OrthoDB" id="5421405at2"/>
<sequence length="84" mass="9085">MAFDFASFFGLKQAGPKEPKVLTVLTHKCPQNHRCPAVGVCPSGALTQKGVAAPKVDKRKCTDCGKCTRYCFPGALKMKRKEGV</sequence>
<dbReference type="RefSeq" id="WP_117330112.1">
    <property type="nucleotide sequence ID" value="NZ_QUWK01000006.1"/>
</dbReference>
<dbReference type="Proteomes" id="UP000264002">
    <property type="component" value="Unassembled WGS sequence"/>
</dbReference>
<accession>A0A372MHH6</accession>
<evidence type="ECO:0000259" key="1">
    <source>
        <dbReference type="PROSITE" id="PS51379"/>
    </source>
</evidence>
<reference evidence="2 3" key="2">
    <citation type="submission" date="2018-09" db="EMBL/GenBank/DDBJ databases">
        <title>Genome of Sphaerochaeta halotolerans strain 4-11.</title>
        <authorList>
            <person name="Nazina T.N."/>
            <person name="Sokolova D.S."/>
        </authorList>
    </citation>
    <scope>NUCLEOTIDE SEQUENCE [LARGE SCALE GENOMIC DNA]</scope>
    <source>
        <strain evidence="2 3">4-11</strain>
    </source>
</reference>
<dbReference type="AlphaFoldDB" id="A0A372MHH6"/>
<keyword evidence="3" id="KW-1185">Reference proteome</keyword>
<evidence type="ECO:0000313" key="3">
    <source>
        <dbReference type="Proteomes" id="UP000264002"/>
    </source>
</evidence>
<dbReference type="InterPro" id="IPR017896">
    <property type="entry name" value="4Fe4S_Fe-S-bd"/>
</dbReference>
<comment type="caution">
    <text evidence="2">The sequence shown here is derived from an EMBL/GenBank/DDBJ whole genome shotgun (WGS) entry which is preliminary data.</text>
</comment>
<proteinExistence type="predicted"/>
<gene>
    <name evidence="2" type="ORF">DYP60_06635</name>
</gene>
<organism evidence="2 3">
    <name type="scientific">Sphaerochaeta halotolerans</name>
    <dbReference type="NCBI Taxonomy" id="2293840"/>
    <lineage>
        <taxon>Bacteria</taxon>
        <taxon>Pseudomonadati</taxon>
        <taxon>Spirochaetota</taxon>
        <taxon>Spirochaetia</taxon>
        <taxon>Spirochaetales</taxon>
        <taxon>Sphaerochaetaceae</taxon>
        <taxon>Sphaerochaeta</taxon>
    </lineage>
</organism>
<dbReference type="Pfam" id="PF00037">
    <property type="entry name" value="Fer4"/>
    <property type="match status" value="1"/>
</dbReference>
<dbReference type="SUPFAM" id="SSF54862">
    <property type="entry name" value="4Fe-4S ferredoxins"/>
    <property type="match status" value="1"/>
</dbReference>
<name>A0A372MHH6_9SPIR</name>
<dbReference type="EMBL" id="QUWK01000006">
    <property type="protein sequence ID" value="RFU94903.1"/>
    <property type="molecule type" value="Genomic_DNA"/>
</dbReference>
<dbReference type="Gene3D" id="3.30.70.20">
    <property type="match status" value="1"/>
</dbReference>
<evidence type="ECO:0000313" key="2">
    <source>
        <dbReference type="EMBL" id="RFU94903.1"/>
    </source>
</evidence>
<reference evidence="3" key="1">
    <citation type="submission" date="2018-08" db="EMBL/GenBank/DDBJ databases">
        <authorList>
            <person name="Grouzdev D.S."/>
            <person name="Krutkina M.S."/>
        </authorList>
    </citation>
    <scope>NUCLEOTIDE SEQUENCE [LARGE SCALE GENOMIC DNA]</scope>
    <source>
        <strain evidence="3">4-11</strain>
    </source>
</reference>
<feature type="domain" description="4Fe-4S ferredoxin-type" evidence="1">
    <location>
        <begin position="52"/>
        <end position="81"/>
    </location>
</feature>
<protein>
    <submittedName>
        <fullName evidence="2">4Fe-4S ferredoxin</fullName>
    </submittedName>
</protein>
<dbReference type="PROSITE" id="PS51379">
    <property type="entry name" value="4FE4S_FER_2"/>
    <property type="match status" value="1"/>
</dbReference>